<comment type="caution">
    <text evidence="2">The sequence shown here is derived from an EMBL/GenBank/DDBJ whole genome shotgun (WGS) entry which is preliminary data.</text>
</comment>
<name>A0AAD5ANG2_SILAS</name>
<reference evidence="2" key="1">
    <citation type="submission" date="2018-07" db="EMBL/GenBank/DDBJ databases">
        <title>Comparative genomics of catfishes provides insights into carnivory and benthic adaptation.</title>
        <authorList>
            <person name="Zhang Y."/>
            <person name="Wang D."/>
            <person name="Peng Z."/>
            <person name="Zheng S."/>
            <person name="Shao F."/>
            <person name="Tao W."/>
        </authorList>
    </citation>
    <scope>NUCLEOTIDE SEQUENCE</scope>
    <source>
        <strain evidence="2">Chongqing</strain>
    </source>
</reference>
<protein>
    <submittedName>
        <fullName evidence="2">Uncharacterized protein</fullName>
    </submittedName>
</protein>
<keyword evidence="3" id="KW-1185">Reference proteome</keyword>
<feature type="compositionally biased region" description="Basic and acidic residues" evidence="1">
    <location>
        <begin position="15"/>
        <end position="25"/>
    </location>
</feature>
<evidence type="ECO:0000256" key="1">
    <source>
        <dbReference type="SAM" id="MobiDB-lite"/>
    </source>
</evidence>
<accession>A0AAD5ANG2</accession>
<sequence length="92" mass="10262">MFNERHCSSAVSAWKHSERTGEVMDKSSSPSDNSKENQCCPSSQGNEAKVTPDLKKETSSNSEEEATELPQCKMGCKIVDDMSFMISCTNWY</sequence>
<organism evidence="2 3">
    <name type="scientific">Silurus asotus</name>
    <name type="common">Amur catfish</name>
    <name type="synonym">Parasilurus asotus</name>
    <dbReference type="NCBI Taxonomy" id="30991"/>
    <lineage>
        <taxon>Eukaryota</taxon>
        <taxon>Metazoa</taxon>
        <taxon>Chordata</taxon>
        <taxon>Craniata</taxon>
        <taxon>Vertebrata</taxon>
        <taxon>Euteleostomi</taxon>
        <taxon>Actinopterygii</taxon>
        <taxon>Neopterygii</taxon>
        <taxon>Teleostei</taxon>
        <taxon>Ostariophysi</taxon>
        <taxon>Siluriformes</taxon>
        <taxon>Siluridae</taxon>
        <taxon>Silurus</taxon>
    </lineage>
</organism>
<evidence type="ECO:0000313" key="2">
    <source>
        <dbReference type="EMBL" id="KAI5619472.1"/>
    </source>
</evidence>
<dbReference type="AlphaFoldDB" id="A0AAD5ANG2"/>
<dbReference type="EMBL" id="MU551666">
    <property type="protein sequence ID" value="KAI5619472.1"/>
    <property type="molecule type" value="Genomic_DNA"/>
</dbReference>
<gene>
    <name evidence="2" type="ORF">C0J50_20869</name>
</gene>
<dbReference type="Proteomes" id="UP001205998">
    <property type="component" value="Unassembled WGS sequence"/>
</dbReference>
<feature type="compositionally biased region" description="Polar residues" evidence="1">
    <location>
        <begin position="26"/>
        <end position="46"/>
    </location>
</feature>
<feature type="region of interest" description="Disordered" evidence="1">
    <location>
        <begin position="1"/>
        <end position="69"/>
    </location>
</feature>
<proteinExistence type="predicted"/>
<evidence type="ECO:0000313" key="3">
    <source>
        <dbReference type="Proteomes" id="UP001205998"/>
    </source>
</evidence>